<evidence type="ECO:0000256" key="6">
    <source>
        <dbReference type="ARBA" id="ARBA00022989"/>
    </source>
</evidence>
<dbReference type="Pfam" id="PF02133">
    <property type="entry name" value="Transp_cyt_pur"/>
    <property type="match status" value="1"/>
</dbReference>
<organism evidence="10 11">
    <name type="scientific">Rhinocladiella mackenziei CBS 650.93</name>
    <dbReference type="NCBI Taxonomy" id="1442369"/>
    <lineage>
        <taxon>Eukaryota</taxon>
        <taxon>Fungi</taxon>
        <taxon>Dikarya</taxon>
        <taxon>Ascomycota</taxon>
        <taxon>Pezizomycotina</taxon>
        <taxon>Eurotiomycetes</taxon>
        <taxon>Chaetothyriomycetidae</taxon>
        <taxon>Chaetothyriales</taxon>
        <taxon>Herpotrichiellaceae</taxon>
        <taxon>Rhinocladiella</taxon>
    </lineage>
</organism>
<comment type="similarity">
    <text evidence="2">Belongs to the purine-cytosine permease (2.A.39) family.</text>
</comment>
<evidence type="ECO:0000256" key="5">
    <source>
        <dbReference type="ARBA" id="ARBA00022692"/>
    </source>
</evidence>
<dbReference type="Pfam" id="PF10356">
    <property type="entry name" value="RRG7"/>
    <property type="match status" value="1"/>
</dbReference>
<dbReference type="AlphaFoldDB" id="A0A0D2I8G8"/>
<dbReference type="FunFam" id="1.10.4160.10:FF:000002">
    <property type="entry name" value="Purine-cytosine permease fcyB"/>
    <property type="match status" value="1"/>
</dbReference>
<keyword evidence="3" id="KW-0813">Transport</keyword>
<evidence type="ECO:0000256" key="3">
    <source>
        <dbReference type="ARBA" id="ARBA00022448"/>
    </source>
</evidence>
<dbReference type="InterPro" id="IPR026030">
    <property type="entry name" value="Pur-cyt_permease_Fcy2/21/22"/>
</dbReference>
<feature type="transmembrane region" description="Helical" evidence="9">
    <location>
        <begin position="466"/>
        <end position="488"/>
    </location>
</feature>
<dbReference type="InterPro" id="IPR018828">
    <property type="entry name" value="RRG7"/>
</dbReference>
<dbReference type="PANTHER" id="PTHR31806:SF7">
    <property type="entry name" value="TRANSPORTER, PUTATIVE (AFU_ORTHOLOGUE AFUA_2G04690)-RELATED"/>
    <property type="match status" value="1"/>
</dbReference>
<evidence type="ECO:0000313" key="11">
    <source>
        <dbReference type="Proteomes" id="UP000053617"/>
    </source>
</evidence>
<dbReference type="InterPro" id="IPR001248">
    <property type="entry name" value="Pur-cyt_permease"/>
</dbReference>
<feature type="compositionally biased region" description="Basic and acidic residues" evidence="8">
    <location>
        <begin position="544"/>
        <end position="562"/>
    </location>
</feature>
<evidence type="ECO:0000256" key="4">
    <source>
        <dbReference type="ARBA" id="ARBA00022553"/>
    </source>
</evidence>
<feature type="transmembrane region" description="Helical" evidence="9">
    <location>
        <begin position="198"/>
        <end position="223"/>
    </location>
</feature>
<dbReference type="EMBL" id="KN847480">
    <property type="protein sequence ID" value="KIX02164.1"/>
    <property type="molecule type" value="Genomic_DNA"/>
</dbReference>
<gene>
    <name evidence="10" type="ORF">Z518_08103</name>
</gene>
<sequence>MASVDPPPSSSPASKDVDIEKQPGINETAEPEVRRGSVTPAYEIARARHIQNTIAPLRWLSKGETWLDEKMGIETQGIDRIPEEEKRPPHLINTFFMWWSMTCHVGTLPLGVLGPEFGLTLGQSVAAIVVGTVLGALCTAYCGTLGPKTGLRAIATSRYSFGFWGAKLCSVLNVVIGGGFAVVNVVITGQMLSAVSDFTMTVAVGCVIVAVISYVVSVFGFAIIHTFEKYSWIVSFILMCVLIGQAAPHVGPSAPGFGTNLEIAGSWLSFMAICFSSASGWCSIAADYYCNYPASTKTWKIFFLTLAGVTIPTTFVTVIGACIGNAALLNAYPPYADAYENHSLGGLLREIYHPLGWSKFCLVILTFSVLGNNIAINYSSGLSMQLLGHYFHAVPRFIWSFLVALVVAILAIVGKDHLSTIVSDFVSLLGYWTISFTIILLVEDQWFRKRSGEGYNLEAWDQPDKLPLGIAAVISLLAGYLAGGLPGMAQVWYVGPIARKFGPYGGDVGIYMSGAITLLLYPSLRWARWHSSWSITRTGERDYEGAIKDTNPKERPHTKSYENEQQLPIKNPAPFSKSPLPTKSQPNPFDPSSPHSDLQSFRLHARRTGLSPSSTVYTGTAYEYLTQSTLRAYGFGLHRVGRPGDRGVDLVGIWRIPRLTPTGEWKEGVNEHGEIEVEAETLRVLVQCKRLVGQSTKIGPNLIRELDGAVTAVRVGALFDMAFPTLESAAGKDTTSSPASDTSPGPAIGVLVGTRPATKGVVEGMRRSTRGLVWIMMEEVQDSSFEGSSDESESLLQHKNPADRNSEVCNENLVRTSGAESDSRRESDPDPEADTNPAPVTKPPTQQSPLKGRVKQILWNQAARDLGLEGLNVVNRYGASGTDEVVLMRGRRVWGGS</sequence>
<dbReference type="PANTHER" id="PTHR31806">
    <property type="entry name" value="PURINE-CYTOSINE PERMEASE FCY2-RELATED"/>
    <property type="match status" value="1"/>
</dbReference>
<feature type="transmembrane region" description="Helical" evidence="9">
    <location>
        <begin position="301"/>
        <end position="328"/>
    </location>
</feature>
<feature type="compositionally biased region" description="Low complexity" evidence="8">
    <location>
        <begin position="733"/>
        <end position="747"/>
    </location>
</feature>
<feature type="transmembrane region" description="Helical" evidence="9">
    <location>
        <begin position="397"/>
        <end position="414"/>
    </location>
</feature>
<feature type="transmembrane region" description="Helical" evidence="9">
    <location>
        <begin position="267"/>
        <end position="289"/>
    </location>
</feature>
<dbReference type="GO" id="GO:0015851">
    <property type="term" value="P:nucleobase transport"/>
    <property type="evidence" value="ECO:0007669"/>
    <property type="project" value="UniProtKB-ARBA"/>
</dbReference>
<keyword evidence="11" id="KW-1185">Reference proteome</keyword>
<dbReference type="Gene3D" id="1.10.4160.10">
    <property type="entry name" value="Hydantoin permease"/>
    <property type="match status" value="1"/>
</dbReference>
<dbReference type="STRING" id="1442369.A0A0D2I8G8"/>
<feature type="compositionally biased region" description="Pro residues" evidence="8">
    <location>
        <begin position="1"/>
        <end position="10"/>
    </location>
</feature>
<keyword evidence="5 9" id="KW-0812">Transmembrane</keyword>
<evidence type="ECO:0000256" key="7">
    <source>
        <dbReference type="ARBA" id="ARBA00023136"/>
    </source>
</evidence>
<dbReference type="RefSeq" id="XP_013269300.1">
    <property type="nucleotide sequence ID" value="XM_013413846.1"/>
</dbReference>
<feature type="region of interest" description="Disordered" evidence="8">
    <location>
        <begin position="1"/>
        <end position="33"/>
    </location>
</feature>
<dbReference type="GO" id="GO:0022857">
    <property type="term" value="F:transmembrane transporter activity"/>
    <property type="evidence" value="ECO:0007669"/>
    <property type="project" value="InterPro"/>
</dbReference>
<feature type="transmembrane region" description="Helical" evidence="9">
    <location>
        <begin position="95"/>
        <end position="113"/>
    </location>
</feature>
<dbReference type="VEuPathDB" id="FungiDB:Z518_08103"/>
<dbReference type="GO" id="GO:0000329">
    <property type="term" value="C:fungal-type vacuole membrane"/>
    <property type="evidence" value="ECO:0007669"/>
    <property type="project" value="TreeGrafter"/>
</dbReference>
<feature type="transmembrane region" description="Helical" evidence="9">
    <location>
        <begin position="357"/>
        <end position="376"/>
    </location>
</feature>
<comment type="subcellular location">
    <subcellularLocation>
        <location evidence="1">Membrane</location>
        <topology evidence="1">Multi-pass membrane protein</topology>
    </subcellularLocation>
</comment>
<evidence type="ECO:0000313" key="10">
    <source>
        <dbReference type="EMBL" id="KIX02164.1"/>
    </source>
</evidence>
<keyword evidence="6 9" id="KW-1133">Transmembrane helix</keyword>
<dbReference type="OrthoDB" id="5428495at2759"/>
<keyword evidence="4" id="KW-0597">Phosphoprotein</keyword>
<feature type="region of interest" description="Disordered" evidence="8">
    <location>
        <begin position="544"/>
        <end position="598"/>
    </location>
</feature>
<dbReference type="HOGENOM" id="CLU_322658_0_0_1"/>
<evidence type="ECO:0000256" key="1">
    <source>
        <dbReference type="ARBA" id="ARBA00004141"/>
    </source>
</evidence>
<feature type="region of interest" description="Disordered" evidence="8">
    <location>
        <begin position="784"/>
        <end position="852"/>
    </location>
</feature>
<reference evidence="10 11" key="1">
    <citation type="submission" date="2015-01" db="EMBL/GenBank/DDBJ databases">
        <title>The Genome Sequence of Rhinocladiella mackenzie CBS 650.93.</title>
        <authorList>
            <consortium name="The Broad Institute Genomics Platform"/>
            <person name="Cuomo C."/>
            <person name="de Hoog S."/>
            <person name="Gorbushina A."/>
            <person name="Stielow B."/>
            <person name="Teixiera M."/>
            <person name="Abouelleil A."/>
            <person name="Chapman S.B."/>
            <person name="Priest M."/>
            <person name="Young S.K."/>
            <person name="Wortman J."/>
            <person name="Nusbaum C."/>
            <person name="Birren B."/>
        </authorList>
    </citation>
    <scope>NUCLEOTIDE SEQUENCE [LARGE SCALE GENOMIC DNA]</scope>
    <source>
        <strain evidence="10 11">CBS 650.93</strain>
    </source>
</reference>
<evidence type="ECO:0000256" key="9">
    <source>
        <dbReference type="SAM" id="Phobius"/>
    </source>
</evidence>
<evidence type="ECO:0000256" key="2">
    <source>
        <dbReference type="ARBA" id="ARBA00008974"/>
    </source>
</evidence>
<dbReference type="GeneID" id="25296174"/>
<dbReference type="Proteomes" id="UP000053617">
    <property type="component" value="Unassembled WGS sequence"/>
</dbReference>
<evidence type="ECO:0000256" key="8">
    <source>
        <dbReference type="SAM" id="MobiDB-lite"/>
    </source>
</evidence>
<accession>A0A0D2I8G8</accession>
<feature type="transmembrane region" description="Helical" evidence="9">
    <location>
        <begin position="125"/>
        <end position="147"/>
    </location>
</feature>
<feature type="transmembrane region" description="Helical" evidence="9">
    <location>
        <begin position="230"/>
        <end position="247"/>
    </location>
</feature>
<proteinExistence type="inferred from homology"/>
<feature type="compositionally biased region" description="Polar residues" evidence="8">
    <location>
        <begin position="807"/>
        <end position="820"/>
    </location>
</feature>
<feature type="region of interest" description="Disordered" evidence="8">
    <location>
        <begin position="729"/>
        <end position="752"/>
    </location>
</feature>
<name>A0A0D2I8G8_9EURO</name>
<dbReference type="GO" id="GO:0005886">
    <property type="term" value="C:plasma membrane"/>
    <property type="evidence" value="ECO:0007669"/>
    <property type="project" value="TreeGrafter"/>
</dbReference>
<feature type="transmembrane region" description="Helical" evidence="9">
    <location>
        <begin position="168"/>
        <end position="192"/>
    </location>
</feature>
<feature type="transmembrane region" description="Helical" evidence="9">
    <location>
        <begin position="420"/>
        <end position="442"/>
    </location>
</feature>
<keyword evidence="7 9" id="KW-0472">Membrane</keyword>
<protein>
    <submittedName>
        <fullName evidence="10">Uncharacterized protein</fullName>
    </submittedName>
</protein>